<evidence type="ECO:0000256" key="1">
    <source>
        <dbReference type="ARBA" id="ARBA00006295"/>
    </source>
</evidence>
<keyword evidence="7" id="KW-1185">Reference proteome</keyword>
<evidence type="ECO:0000256" key="3">
    <source>
        <dbReference type="SAM" id="Coils"/>
    </source>
</evidence>
<sequence length="373" mass="41554">MANKDKYGASKLSILDDESEMPDPVDESYFEGSRSPALNSFSNESVRKKTYTDELEEQVAHLESEYESVNEKLKAALAGASTTGSSVVLDMPVSKESVSFELQDIDPSLIDVSPENERKQEFLDEISLSDILPTIRSGGGNQYPGMVRPKPDGRFELLYGSRRRAACRIAGVNFKTFVGDVPNVDVRALSLLENDSKDVSFFEKAQAYERLIELGEYRSWNELSKAKGFSQSTSSRYKLLCELEEIFVRILPAPSDMAQSYGEIISKLKKKNPEKLFSRAEQLLEDRKESLKEGRELLNYDQVVAALKSAVRAPSTPTSSIPPKVYASKDGKRVLKRTVSADGVCKIQIEGLSESDIEAAVELLNKKFKMNES</sequence>
<dbReference type="Gene3D" id="3.90.1530.30">
    <property type="match status" value="1"/>
</dbReference>
<evidence type="ECO:0000313" key="7">
    <source>
        <dbReference type="Proteomes" id="UP001596506"/>
    </source>
</evidence>
<feature type="region of interest" description="Disordered" evidence="4">
    <location>
        <begin position="1"/>
        <end position="52"/>
    </location>
</feature>
<accession>A0ABW2IZN3</accession>
<organism evidence="6 7">
    <name type="scientific">Marinobacter aromaticivorans</name>
    <dbReference type="NCBI Taxonomy" id="1494078"/>
    <lineage>
        <taxon>Bacteria</taxon>
        <taxon>Pseudomonadati</taxon>
        <taxon>Pseudomonadota</taxon>
        <taxon>Gammaproteobacteria</taxon>
        <taxon>Pseudomonadales</taxon>
        <taxon>Marinobacteraceae</taxon>
        <taxon>Marinobacter</taxon>
    </lineage>
</organism>
<dbReference type="NCBIfam" id="TIGR00180">
    <property type="entry name" value="parB_part"/>
    <property type="match status" value="1"/>
</dbReference>
<name>A0ABW2IZN3_9GAMM</name>
<dbReference type="CDD" id="cd16405">
    <property type="entry name" value="RepB_like_N"/>
    <property type="match status" value="1"/>
</dbReference>
<dbReference type="PANTHER" id="PTHR38973">
    <property type="entry name" value="PLASMID PARTITIONING CONTROL PROTEIN-RELATED"/>
    <property type="match status" value="1"/>
</dbReference>
<feature type="coiled-coil region" evidence="3">
    <location>
        <begin position="52"/>
        <end position="79"/>
    </location>
</feature>
<dbReference type="SUPFAM" id="SSF109709">
    <property type="entry name" value="KorB DNA-binding domain-like"/>
    <property type="match status" value="1"/>
</dbReference>
<evidence type="ECO:0000259" key="5">
    <source>
        <dbReference type="SMART" id="SM00470"/>
    </source>
</evidence>
<proteinExistence type="inferred from homology"/>
<dbReference type="EMBL" id="JBHTBD010000009">
    <property type="protein sequence ID" value="MFC7296276.1"/>
    <property type="molecule type" value="Genomic_DNA"/>
</dbReference>
<dbReference type="PANTHER" id="PTHR38973:SF2">
    <property type="entry name" value="PARB_REPB_SPO0J FAMILY PLASMID PARTITION PROTEIN"/>
    <property type="match status" value="1"/>
</dbReference>
<dbReference type="Proteomes" id="UP001596506">
    <property type="component" value="Unassembled WGS sequence"/>
</dbReference>
<dbReference type="InterPro" id="IPR036086">
    <property type="entry name" value="ParB/Sulfiredoxin_sf"/>
</dbReference>
<comment type="caution">
    <text evidence="6">The sequence shown here is derived from an EMBL/GenBank/DDBJ whole genome shotgun (WGS) entry which is preliminary data.</text>
</comment>
<gene>
    <name evidence="6" type="ORF">ACFQQA_16275</name>
</gene>
<protein>
    <submittedName>
        <fullName evidence="6">ParB/RepB/Spo0J family partition protein</fullName>
    </submittedName>
</protein>
<keyword evidence="2" id="KW-0238">DNA-binding</keyword>
<dbReference type="InterPro" id="IPR003115">
    <property type="entry name" value="ParB_N"/>
</dbReference>
<evidence type="ECO:0000256" key="4">
    <source>
        <dbReference type="SAM" id="MobiDB-lite"/>
    </source>
</evidence>
<evidence type="ECO:0000313" key="6">
    <source>
        <dbReference type="EMBL" id="MFC7296276.1"/>
    </source>
</evidence>
<dbReference type="Pfam" id="PF02195">
    <property type="entry name" value="ParB_N"/>
    <property type="match status" value="1"/>
</dbReference>
<comment type="similarity">
    <text evidence="1">Belongs to the ParB family.</text>
</comment>
<dbReference type="InterPro" id="IPR004437">
    <property type="entry name" value="ParB/RepB/Spo0J"/>
</dbReference>
<feature type="compositionally biased region" description="Acidic residues" evidence="4">
    <location>
        <begin position="15"/>
        <end position="29"/>
    </location>
</feature>
<feature type="domain" description="ParB-like N-terminal" evidence="5">
    <location>
        <begin position="103"/>
        <end position="195"/>
    </location>
</feature>
<reference evidence="7" key="1">
    <citation type="journal article" date="2019" name="Int. J. Syst. Evol. Microbiol.">
        <title>The Global Catalogue of Microorganisms (GCM) 10K type strain sequencing project: providing services to taxonomists for standard genome sequencing and annotation.</title>
        <authorList>
            <consortium name="The Broad Institute Genomics Platform"/>
            <consortium name="The Broad Institute Genome Sequencing Center for Infectious Disease"/>
            <person name="Wu L."/>
            <person name="Ma J."/>
        </authorList>
    </citation>
    <scope>NUCLEOTIDE SEQUENCE [LARGE SCALE GENOMIC DNA]</scope>
    <source>
        <strain evidence="7">CCUG 60559</strain>
    </source>
</reference>
<dbReference type="SUPFAM" id="SSF110849">
    <property type="entry name" value="ParB/Sulfiredoxin"/>
    <property type="match status" value="1"/>
</dbReference>
<keyword evidence="3" id="KW-0175">Coiled coil</keyword>
<dbReference type="SMART" id="SM00470">
    <property type="entry name" value="ParB"/>
    <property type="match status" value="1"/>
</dbReference>
<dbReference type="InterPro" id="IPR037972">
    <property type="entry name" value="RepB_N"/>
</dbReference>
<dbReference type="RefSeq" id="WP_100689768.1">
    <property type="nucleotide sequence ID" value="NZ_JBHTBD010000009.1"/>
</dbReference>
<dbReference type="Gene3D" id="1.10.10.2830">
    <property type="match status" value="1"/>
</dbReference>
<evidence type="ECO:0000256" key="2">
    <source>
        <dbReference type="ARBA" id="ARBA00023125"/>
    </source>
</evidence>